<dbReference type="RefSeq" id="XP_044555796.1">
    <property type="nucleotide sequence ID" value="XM_044693219.1"/>
</dbReference>
<name>A0AA88H7Y0_NAELO</name>
<dbReference type="Proteomes" id="UP000816034">
    <property type="component" value="Unassembled WGS sequence"/>
</dbReference>
<accession>A0AA88H7Y0</accession>
<reference evidence="3 4" key="1">
    <citation type="journal article" date="2018" name="BMC Genomics">
        <title>The genome of Naegleria lovaniensis, the basis for a comparative approach to unravel pathogenicity factors of the human pathogenic amoeba N. fowleri.</title>
        <authorList>
            <person name="Liechti N."/>
            <person name="Schurch N."/>
            <person name="Bruggmann R."/>
            <person name="Wittwer M."/>
        </authorList>
    </citation>
    <scope>NUCLEOTIDE SEQUENCE [LARGE SCALE GENOMIC DNA]</scope>
    <source>
        <strain evidence="3 4">ATCC 30569</strain>
    </source>
</reference>
<protein>
    <recommendedName>
        <fullName evidence="2">PiggyBac transposable element-derived protein domain-containing protein</fullName>
    </recommendedName>
</protein>
<keyword evidence="4" id="KW-1185">Reference proteome</keyword>
<dbReference type="Pfam" id="PF13843">
    <property type="entry name" value="DDE_Tnp_1_7"/>
    <property type="match status" value="1"/>
</dbReference>
<dbReference type="PANTHER" id="PTHR46599">
    <property type="entry name" value="PIGGYBAC TRANSPOSABLE ELEMENT-DERIVED PROTEIN 4"/>
    <property type="match status" value="1"/>
</dbReference>
<evidence type="ECO:0000313" key="3">
    <source>
        <dbReference type="EMBL" id="KAG2393902.1"/>
    </source>
</evidence>
<evidence type="ECO:0000313" key="4">
    <source>
        <dbReference type="Proteomes" id="UP000816034"/>
    </source>
</evidence>
<feature type="region of interest" description="Disordered" evidence="1">
    <location>
        <begin position="82"/>
        <end position="139"/>
    </location>
</feature>
<dbReference type="InterPro" id="IPR029526">
    <property type="entry name" value="PGBD"/>
</dbReference>
<organism evidence="3 4">
    <name type="scientific">Naegleria lovaniensis</name>
    <name type="common">Amoeba</name>
    <dbReference type="NCBI Taxonomy" id="51637"/>
    <lineage>
        <taxon>Eukaryota</taxon>
        <taxon>Discoba</taxon>
        <taxon>Heterolobosea</taxon>
        <taxon>Tetramitia</taxon>
        <taxon>Eutetramitia</taxon>
        <taxon>Vahlkampfiidae</taxon>
        <taxon>Naegleria</taxon>
    </lineage>
</organism>
<dbReference type="PANTHER" id="PTHR46599:SF3">
    <property type="entry name" value="PIGGYBAC TRANSPOSABLE ELEMENT-DERIVED PROTEIN 4"/>
    <property type="match status" value="1"/>
</dbReference>
<dbReference type="EMBL" id="PYSW02000001">
    <property type="protein sequence ID" value="KAG2393902.1"/>
    <property type="molecule type" value="Genomic_DNA"/>
</dbReference>
<sequence length="1338" mass="154664">MTDKQPSDVTIDLINQVIETNSGRGFGPGHFEGFQNDSEHNSFGCQGHGNHLNSLTPLRCVEQYLPDHLIKHIIHLSNDPTIPCTTEDPEPSDHIKAWYTSPPADNEHNDDDSHDDEDTIIPCSSQESEDEQDDSSSATHTANITVSDLYLYLATVIAIMLAPQPELTDYFSTSVFFGNEFIKSIWSGRDHFLSVHRSIRVNPHYFTRVFNQISLIIWKPFPNVTVDETLIQFTGRFKFKQHIKGKPEDTGIKFYMMADDLWFVIRLWPYTGHQPQVHILVMDFVSFLPSHEYNICTDSYFGHHKTALLLNYHKFRFTMICPKNRLEEECKNLLSRYTLSKGEWIGVTNGDYVAIHYKDKKQITFLSNMVTLKKSKNKKKGAPKVKELYEKKHVNVDVADRYAHMYPGCHRVNKWTQAAWMGIFRIVLANSWIFYKKAKNTDIDYKSFLMRVAVGFAQKAGADLDDEGKKLYDVHMIQRVHDRHGHHCHHCNKYPTHTKCSQCDEWQQQQFRTSFGMLSLNEMNSNVELDNQSTSTYTHEMNSDLHLLYDYLTDIKFTPSDINSVIRIFEENAIRSIAVLNLFDDEEIMSFALPKSIIKAVISFRMQSENDKSKPKISRKNKIMTEDDVKQMFITKELEWNQKFAKHNIEVKFFSTKGKYYCPIRDNYFTLPPNAKISNASSTYKGLSRKTSSISIEKSKIIARLAKFYEATKSLNEKQAKSVAEKALLNYDLIEELKKWESSPEGKKRKFVESFASSSKKKKQINDEDNDNNTDIEDDNESIYTSTSRTQLHAHKYEVLQSLVLEKDDNTSHEILNNITDLLNTPIQSLSTIQLTKIEMIENILKQRPRFSQEVTAALNFAHHHQNPSKAFKTIGIPLPSTQTLKRNRMVLMNSFLDDLLDDALTFFNIQNNCHIGCLSIDATAINQEITINHQKNMIFGFEEHISITHIEDWQEFLKGIGENRFTYASNMVTIHLSSCTDWKNTNAFILKAIPRSNYTSLNIQAWIDPIVDYLKQRNFEIYNISADFAAEHATFFGQQFELMFGFSQTVFKPLPFLNIGDQYLKEVLIPIPDIRHLQRNLTNQLISPKRLITVGTFACCFNDISDLHSNDISTTRISFPNDFFNLNNKQNQERADFLISDLCITALKKNMDAFGMVYILQAIQDVTMSIKRKDLNSFQRLRLVCRGGWFLLLQAHFAIFQNNYGSDHTFSRQSINAVCYLMIGLCLTMYRVQSSSNNRVFLPFQLQEYMIENFYGVARQHCGSNTNLNAENFLNALNNFLSALIVGLQFNKEKDQSTRLPYEYYCCFPSPEHINYIVIGEFERACRTFAMLADCCE</sequence>
<evidence type="ECO:0000256" key="1">
    <source>
        <dbReference type="SAM" id="MobiDB-lite"/>
    </source>
</evidence>
<feature type="domain" description="PiggyBac transposable element-derived protein" evidence="2">
    <location>
        <begin position="139"/>
        <end position="432"/>
    </location>
</feature>
<gene>
    <name evidence="3" type="ORF">C9374_003666</name>
</gene>
<dbReference type="GeneID" id="68096121"/>
<comment type="caution">
    <text evidence="3">The sequence shown here is derived from an EMBL/GenBank/DDBJ whole genome shotgun (WGS) entry which is preliminary data.</text>
</comment>
<feature type="compositionally biased region" description="Acidic residues" evidence="1">
    <location>
        <begin position="108"/>
        <end position="119"/>
    </location>
</feature>
<proteinExistence type="predicted"/>
<evidence type="ECO:0000259" key="2">
    <source>
        <dbReference type="Pfam" id="PF13843"/>
    </source>
</evidence>
<feature type="region of interest" description="Disordered" evidence="1">
    <location>
        <begin position="761"/>
        <end position="781"/>
    </location>
</feature>
<feature type="compositionally biased region" description="Acidic residues" evidence="1">
    <location>
        <begin position="767"/>
        <end position="781"/>
    </location>
</feature>